<name>A0A1A8QE00_9TELE</name>
<sequence>HPLLETVTRCCGPALVQVSAPLPRHHLLQPVAGCCGRSPRLLGGFETPLSSGDRGALLRPGCLFCYCY</sequence>
<organism evidence="1">
    <name type="scientific">Nothobranchius pienaari</name>
    <dbReference type="NCBI Taxonomy" id="704102"/>
    <lineage>
        <taxon>Eukaryota</taxon>
        <taxon>Metazoa</taxon>
        <taxon>Chordata</taxon>
        <taxon>Craniata</taxon>
        <taxon>Vertebrata</taxon>
        <taxon>Euteleostomi</taxon>
        <taxon>Actinopterygii</taxon>
        <taxon>Neopterygii</taxon>
        <taxon>Teleostei</taxon>
        <taxon>Neoteleostei</taxon>
        <taxon>Acanthomorphata</taxon>
        <taxon>Ovalentaria</taxon>
        <taxon>Atherinomorphae</taxon>
        <taxon>Cyprinodontiformes</taxon>
        <taxon>Nothobranchiidae</taxon>
        <taxon>Nothobranchius</taxon>
    </lineage>
</organism>
<accession>A0A1A8QE00</accession>
<dbReference type="AlphaFoldDB" id="A0A1A8QE00"/>
<reference evidence="1" key="2">
    <citation type="submission" date="2016-06" db="EMBL/GenBank/DDBJ databases">
        <title>The genome of a short-lived fish provides insights into sex chromosome evolution and the genetic control of aging.</title>
        <authorList>
            <person name="Reichwald K."/>
            <person name="Felder M."/>
            <person name="Petzold A."/>
            <person name="Koch P."/>
            <person name="Groth M."/>
            <person name="Platzer M."/>
        </authorList>
    </citation>
    <scope>NUCLEOTIDE SEQUENCE</scope>
    <source>
        <tissue evidence="1">Brain</tissue>
    </source>
</reference>
<proteinExistence type="predicted"/>
<protein>
    <submittedName>
        <fullName evidence="1">Cbl proto-oncogene, E3 ubiquitin protein ligase C</fullName>
    </submittedName>
</protein>
<feature type="non-terminal residue" evidence="1">
    <location>
        <position position="1"/>
    </location>
</feature>
<evidence type="ECO:0000313" key="1">
    <source>
        <dbReference type="EMBL" id="SBR91746.1"/>
    </source>
</evidence>
<gene>
    <name evidence="1" type="primary">CBLC</name>
</gene>
<reference evidence="1" key="1">
    <citation type="submission" date="2016-05" db="EMBL/GenBank/DDBJ databases">
        <authorList>
            <person name="Lavstsen T."/>
            <person name="Jespersen J.S."/>
        </authorList>
    </citation>
    <scope>NUCLEOTIDE SEQUENCE</scope>
    <source>
        <tissue evidence="1">Brain</tissue>
    </source>
</reference>
<dbReference type="EMBL" id="HAEG01012207">
    <property type="protein sequence ID" value="SBR91746.1"/>
    <property type="molecule type" value="Transcribed_RNA"/>
</dbReference>
<feature type="non-terminal residue" evidence="1">
    <location>
        <position position="68"/>
    </location>
</feature>